<comment type="caution">
    <text evidence="3">The sequence shown here is derived from an EMBL/GenBank/DDBJ whole genome shotgun (WGS) entry which is preliminary data.</text>
</comment>
<evidence type="ECO:0000259" key="1">
    <source>
        <dbReference type="PROSITE" id="PS50980"/>
    </source>
</evidence>
<dbReference type="Proteomes" id="UP000626220">
    <property type="component" value="Unassembled WGS sequence"/>
</dbReference>
<protein>
    <submittedName>
        <fullName evidence="3">Propionyl-CoA carboxylase subunit beta</fullName>
    </submittedName>
</protein>
<dbReference type="PANTHER" id="PTHR43842:SF2">
    <property type="entry name" value="PROPIONYL-COA CARBOXYLASE BETA CHAIN, MITOCHONDRIAL"/>
    <property type="match status" value="1"/>
</dbReference>
<dbReference type="PROSITE" id="PS50989">
    <property type="entry name" value="COA_CT_CTER"/>
    <property type="match status" value="1"/>
</dbReference>
<feature type="domain" description="CoA carboxyltransferase C-terminal" evidence="2">
    <location>
        <begin position="265"/>
        <end position="516"/>
    </location>
</feature>
<dbReference type="PANTHER" id="PTHR43842">
    <property type="entry name" value="PROPIONYL-COA CARBOXYLASE BETA CHAIN"/>
    <property type="match status" value="1"/>
</dbReference>
<dbReference type="PROSITE" id="PS50980">
    <property type="entry name" value="COA_CT_NTER"/>
    <property type="match status" value="1"/>
</dbReference>
<name>A0A8J3GZ31_9RHOB</name>
<evidence type="ECO:0000313" key="4">
    <source>
        <dbReference type="Proteomes" id="UP000626220"/>
    </source>
</evidence>
<keyword evidence="4" id="KW-1185">Reference proteome</keyword>
<reference evidence="3" key="1">
    <citation type="journal article" date="2014" name="Int. J. Syst. Evol. Microbiol.">
        <title>Complete genome sequence of Corynebacterium casei LMG S-19264T (=DSM 44701T), isolated from a smear-ripened cheese.</title>
        <authorList>
            <consortium name="US DOE Joint Genome Institute (JGI-PGF)"/>
            <person name="Walter F."/>
            <person name="Albersmeier A."/>
            <person name="Kalinowski J."/>
            <person name="Ruckert C."/>
        </authorList>
    </citation>
    <scope>NUCLEOTIDE SEQUENCE</scope>
    <source>
        <strain evidence="3">KCTC 42650</strain>
    </source>
</reference>
<dbReference type="AlphaFoldDB" id="A0A8J3GZ31"/>
<dbReference type="Gene3D" id="3.90.226.10">
    <property type="entry name" value="2-enoyl-CoA Hydratase, Chain A, domain 1"/>
    <property type="match status" value="2"/>
</dbReference>
<dbReference type="InterPro" id="IPR051047">
    <property type="entry name" value="AccD/PCCB"/>
</dbReference>
<dbReference type="GO" id="GO:0004658">
    <property type="term" value="F:propionyl-CoA carboxylase activity"/>
    <property type="evidence" value="ECO:0007669"/>
    <property type="project" value="TreeGrafter"/>
</dbReference>
<gene>
    <name evidence="3" type="ORF">GCM10017056_28630</name>
</gene>
<sequence>MSWQPEVDEIQRRKRLAEKMGGEESLAKMRAAGKLNARERIALLVDKDSFREIGTMTGSAVYDAEGNLVDVTPSNAIIGTARIEGRKVLISADDFSIRGGSSESTISDKWIYAERMALELGLPLVRLVDTAGGSVKLLEKQQSTKIPGYATWEQIRMLGEIPVVGIALGACAGLGAIKVVGSHLSIMVKGQSQIFAAGPYVVKEGLGIDVDKDELGGSAMHARGSGLVDNEAADEADAFAQTRRFLSYLPPNVHTLPPVVASNDPADRRDEYLLEAIPREKRRAYQVRKIIAAVFDRDSFFEMGRYSGRSSVTGLARLNGRPVGILANDPTFAGGAMTLKSSAKIESFVDFCDTFHIPIVSLFDQPGIMIGPDAEKSATIRAAMRALAAIDQSRVPWCTIIIRRAFGVAGAAHGRLGDINLRYAWPSASWGSIPLEGGITAAYRRQIEAADDPEAFKQQLHDRYSTYTSPFRTAERFGINDIIDPRDTRPLLCDWMDMAWDQLPRILGPAARTMRK</sequence>
<feature type="domain" description="CoA carboxyltransferase N-terminal" evidence="1">
    <location>
        <begin position="1"/>
        <end position="261"/>
    </location>
</feature>
<dbReference type="InterPro" id="IPR011763">
    <property type="entry name" value="COA_CT_C"/>
</dbReference>
<dbReference type="RefSeq" id="WP_189680779.1">
    <property type="nucleotide sequence ID" value="NZ_BNCJ01000008.1"/>
</dbReference>
<dbReference type="SUPFAM" id="SSF52096">
    <property type="entry name" value="ClpP/crotonase"/>
    <property type="match status" value="2"/>
</dbReference>
<dbReference type="Pfam" id="PF01039">
    <property type="entry name" value="Carboxyl_trans"/>
    <property type="match status" value="1"/>
</dbReference>
<organism evidence="3 4">
    <name type="scientific">Seohaeicola zhoushanensis</name>
    <dbReference type="NCBI Taxonomy" id="1569283"/>
    <lineage>
        <taxon>Bacteria</taxon>
        <taxon>Pseudomonadati</taxon>
        <taxon>Pseudomonadota</taxon>
        <taxon>Alphaproteobacteria</taxon>
        <taxon>Rhodobacterales</taxon>
        <taxon>Roseobacteraceae</taxon>
        <taxon>Seohaeicola</taxon>
    </lineage>
</organism>
<evidence type="ECO:0000259" key="2">
    <source>
        <dbReference type="PROSITE" id="PS50989"/>
    </source>
</evidence>
<dbReference type="InterPro" id="IPR034733">
    <property type="entry name" value="AcCoA_carboxyl_beta"/>
</dbReference>
<evidence type="ECO:0000313" key="3">
    <source>
        <dbReference type="EMBL" id="GHF55430.1"/>
    </source>
</evidence>
<dbReference type="InterPro" id="IPR029045">
    <property type="entry name" value="ClpP/crotonase-like_dom_sf"/>
</dbReference>
<reference evidence="3" key="2">
    <citation type="submission" date="2020-09" db="EMBL/GenBank/DDBJ databases">
        <authorList>
            <person name="Sun Q."/>
            <person name="Kim S."/>
        </authorList>
    </citation>
    <scope>NUCLEOTIDE SEQUENCE</scope>
    <source>
        <strain evidence="3">KCTC 42650</strain>
    </source>
</reference>
<dbReference type="EMBL" id="BNCJ01000008">
    <property type="protein sequence ID" value="GHF55430.1"/>
    <property type="molecule type" value="Genomic_DNA"/>
</dbReference>
<accession>A0A8J3GZ31</accession>
<dbReference type="InterPro" id="IPR011762">
    <property type="entry name" value="COA_CT_N"/>
</dbReference>
<proteinExistence type="predicted"/>